<organism evidence="2">
    <name type="scientific">Mytilinidion resinicola</name>
    <dbReference type="NCBI Taxonomy" id="574789"/>
    <lineage>
        <taxon>Eukaryota</taxon>
        <taxon>Fungi</taxon>
        <taxon>Dikarya</taxon>
        <taxon>Ascomycota</taxon>
        <taxon>Pezizomycotina</taxon>
        <taxon>Dothideomycetes</taxon>
        <taxon>Pleosporomycetidae</taxon>
        <taxon>Mytilinidiales</taxon>
        <taxon>Mytilinidiaceae</taxon>
        <taxon>Mytilinidion</taxon>
    </lineage>
</organism>
<feature type="domain" description="DUF4246" evidence="1">
    <location>
        <begin position="1"/>
        <end position="58"/>
    </location>
</feature>
<reference evidence="4" key="3">
    <citation type="submission" date="2025-04" db="UniProtKB">
        <authorList>
            <consortium name="RefSeq"/>
        </authorList>
    </citation>
    <scope>IDENTIFICATION</scope>
    <source>
        <strain evidence="4">CBS 304.34</strain>
    </source>
</reference>
<dbReference type="PANTHER" id="PTHR33119:SF1">
    <property type="entry name" value="FE2OG DIOXYGENASE DOMAIN-CONTAINING PROTEIN"/>
    <property type="match status" value="1"/>
</dbReference>
<dbReference type="Pfam" id="PF14033">
    <property type="entry name" value="DUF4246"/>
    <property type="match status" value="1"/>
</dbReference>
<evidence type="ECO:0000313" key="4">
    <source>
        <dbReference type="RefSeq" id="XP_033569094.1"/>
    </source>
</evidence>
<reference evidence="4" key="2">
    <citation type="submission" date="2020-04" db="EMBL/GenBank/DDBJ databases">
        <authorList>
            <consortium name="NCBI Genome Project"/>
        </authorList>
    </citation>
    <scope>NUCLEOTIDE SEQUENCE</scope>
    <source>
        <strain evidence="4">CBS 304.34</strain>
    </source>
</reference>
<accession>A0A6A6Y0F0</accession>
<name>A0A6A6Y0F0_9PEZI</name>
<keyword evidence="3" id="KW-1185">Reference proteome</keyword>
<dbReference type="AlphaFoldDB" id="A0A6A6Y0F0"/>
<dbReference type="EMBL" id="MU003725">
    <property type="protein sequence ID" value="KAF2802130.1"/>
    <property type="molecule type" value="Genomic_DNA"/>
</dbReference>
<protein>
    <recommendedName>
        <fullName evidence="1">DUF4246 domain-containing protein</fullName>
    </recommendedName>
</protein>
<dbReference type="InterPro" id="IPR025340">
    <property type="entry name" value="DUF4246"/>
</dbReference>
<proteinExistence type="predicted"/>
<sequence length="124" mass="14460">GRLIAFPNTLQHCVQPFALEDKTRPGHRRFLVLWLVDPYYRVMSTRNVSPQRHDWWLEAGLNQVGDKVYGRLPVELATELGEMIGEWPMGIAEAQALRLELMEERTNLMDTVYGNLEVYNFCEH</sequence>
<dbReference type="GeneID" id="54457161"/>
<dbReference type="OrthoDB" id="415532at2759"/>
<gene>
    <name evidence="2 4" type="ORF">BDZ99DRAFT_402040</name>
</gene>
<evidence type="ECO:0000313" key="2">
    <source>
        <dbReference type="EMBL" id="KAF2802130.1"/>
    </source>
</evidence>
<evidence type="ECO:0000259" key="1">
    <source>
        <dbReference type="Pfam" id="PF14033"/>
    </source>
</evidence>
<dbReference type="PANTHER" id="PTHR33119">
    <property type="entry name" value="IFI3P"/>
    <property type="match status" value="1"/>
</dbReference>
<evidence type="ECO:0000313" key="3">
    <source>
        <dbReference type="Proteomes" id="UP000504636"/>
    </source>
</evidence>
<feature type="non-terminal residue" evidence="2">
    <location>
        <position position="1"/>
    </location>
</feature>
<dbReference type="InterPro" id="IPR049192">
    <property type="entry name" value="DUF4246_C"/>
</dbReference>
<reference evidence="2 4" key="1">
    <citation type="journal article" date="2020" name="Stud. Mycol.">
        <title>101 Dothideomycetes genomes: a test case for predicting lifestyles and emergence of pathogens.</title>
        <authorList>
            <person name="Haridas S."/>
            <person name="Albert R."/>
            <person name="Binder M."/>
            <person name="Bloem J."/>
            <person name="Labutti K."/>
            <person name="Salamov A."/>
            <person name="Andreopoulos B."/>
            <person name="Baker S."/>
            <person name="Barry K."/>
            <person name="Bills G."/>
            <person name="Bluhm B."/>
            <person name="Cannon C."/>
            <person name="Castanera R."/>
            <person name="Culley D."/>
            <person name="Daum C."/>
            <person name="Ezra D."/>
            <person name="Gonzalez J."/>
            <person name="Henrissat B."/>
            <person name="Kuo A."/>
            <person name="Liang C."/>
            <person name="Lipzen A."/>
            <person name="Lutzoni F."/>
            <person name="Magnuson J."/>
            <person name="Mondo S."/>
            <person name="Nolan M."/>
            <person name="Ohm R."/>
            <person name="Pangilinan J."/>
            <person name="Park H.-J."/>
            <person name="Ramirez L."/>
            <person name="Alfaro M."/>
            <person name="Sun H."/>
            <person name="Tritt A."/>
            <person name="Yoshinaga Y."/>
            <person name="Zwiers L.-H."/>
            <person name="Turgeon B."/>
            <person name="Goodwin S."/>
            <person name="Spatafora J."/>
            <person name="Crous P."/>
            <person name="Grigoriev I."/>
        </authorList>
    </citation>
    <scope>NUCLEOTIDE SEQUENCE</scope>
    <source>
        <strain evidence="2 4">CBS 304.34</strain>
    </source>
</reference>
<dbReference type="RefSeq" id="XP_033569094.1">
    <property type="nucleotide sequence ID" value="XM_033716268.1"/>
</dbReference>
<dbReference type="Proteomes" id="UP000504636">
    <property type="component" value="Unplaced"/>
</dbReference>